<gene>
    <name evidence="1" type="ORF">BDN72DRAFT_63961</name>
</gene>
<accession>A0ACD3ARY4</accession>
<keyword evidence="2" id="KW-1185">Reference proteome</keyword>
<protein>
    <submittedName>
        <fullName evidence="1">Uncharacterized protein</fullName>
    </submittedName>
</protein>
<reference evidence="1 2" key="1">
    <citation type="journal article" date="2019" name="Nat. Ecol. Evol.">
        <title>Megaphylogeny resolves global patterns of mushroom evolution.</title>
        <authorList>
            <person name="Varga T."/>
            <person name="Krizsan K."/>
            <person name="Foldi C."/>
            <person name="Dima B."/>
            <person name="Sanchez-Garcia M."/>
            <person name="Sanchez-Ramirez S."/>
            <person name="Szollosi G.J."/>
            <person name="Szarkandi J.G."/>
            <person name="Papp V."/>
            <person name="Albert L."/>
            <person name="Andreopoulos W."/>
            <person name="Angelini C."/>
            <person name="Antonin V."/>
            <person name="Barry K.W."/>
            <person name="Bougher N.L."/>
            <person name="Buchanan P."/>
            <person name="Buyck B."/>
            <person name="Bense V."/>
            <person name="Catcheside P."/>
            <person name="Chovatia M."/>
            <person name="Cooper J."/>
            <person name="Damon W."/>
            <person name="Desjardin D."/>
            <person name="Finy P."/>
            <person name="Geml J."/>
            <person name="Haridas S."/>
            <person name="Hughes K."/>
            <person name="Justo A."/>
            <person name="Karasinski D."/>
            <person name="Kautmanova I."/>
            <person name="Kiss B."/>
            <person name="Kocsube S."/>
            <person name="Kotiranta H."/>
            <person name="LaButti K.M."/>
            <person name="Lechner B.E."/>
            <person name="Liimatainen K."/>
            <person name="Lipzen A."/>
            <person name="Lukacs Z."/>
            <person name="Mihaltcheva S."/>
            <person name="Morgado L.N."/>
            <person name="Niskanen T."/>
            <person name="Noordeloos M.E."/>
            <person name="Ohm R.A."/>
            <person name="Ortiz-Santana B."/>
            <person name="Ovrebo C."/>
            <person name="Racz N."/>
            <person name="Riley R."/>
            <person name="Savchenko A."/>
            <person name="Shiryaev A."/>
            <person name="Soop K."/>
            <person name="Spirin V."/>
            <person name="Szebenyi C."/>
            <person name="Tomsovsky M."/>
            <person name="Tulloss R.E."/>
            <person name="Uehling J."/>
            <person name="Grigoriev I.V."/>
            <person name="Vagvolgyi C."/>
            <person name="Papp T."/>
            <person name="Martin F.M."/>
            <person name="Miettinen O."/>
            <person name="Hibbett D.S."/>
            <person name="Nagy L.G."/>
        </authorList>
    </citation>
    <scope>NUCLEOTIDE SEQUENCE [LARGE SCALE GENOMIC DNA]</scope>
    <source>
        <strain evidence="1 2">NL-1719</strain>
    </source>
</reference>
<evidence type="ECO:0000313" key="2">
    <source>
        <dbReference type="Proteomes" id="UP000308600"/>
    </source>
</evidence>
<sequence length="158" mass="17908">MSRKGQRCFGGHLRDACHASAKPKPKPSHGCSSYCFHLVIGHLKGKHATRRPCQYTLIPPLHAVPVLYNPVPRRPGSSKKHNATRKFLNLVRRSHGTFSSPISYPIIFPPIERPDFDFHQKKEMAQRQGSSKAVLLTRAHLTRVQNTTLGRYLSCELY</sequence>
<organism evidence="1 2">
    <name type="scientific">Pluteus cervinus</name>
    <dbReference type="NCBI Taxonomy" id="181527"/>
    <lineage>
        <taxon>Eukaryota</taxon>
        <taxon>Fungi</taxon>
        <taxon>Dikarya</taxon>
        <taxon>Basidiomycota</taxon>
        <taxon>Agaricomycotina</taxon>
        <taxon>Agaricomycetes</taxon>
        <taxon>Agaricomycetidae</taxon>
        <taxon>Agaricales</taxon>
        <taxon>Pluteineae</taxon>
        <taxon>Pluteaceae</taxon>
        <taxon>Pluteus</taxon>
    </lineage>
</organism>
<evidence type="ECO:0000313" key="1">
    <source>
        <dbReference type="EMBL" id="TFK68069.1"/>
    </source>
</evidence>
<dbReference type="EMBL" id="ML208360">
    <property type="protein sequence ID" value="TFK68069.1"/>
    <property type="molecule type" value="Genomic_DNA"/>
</dbReference>
<dbReference type="Proteomes" id="UP000308600">
    <property type="component" value="Unassembled WGS sequence"/>
</dbReference>
<name>A0ACD3ARY4_9AGAR</name>
<proteinExistence type="predicted"/>